<dbReference type="EMBL" id="CP036316">
    <property type="protein sequence ID" value="QDT64011.1"/>
    <property type="molecule type" value="Genomic_DNA"/>
</dbReference>
<keyword evidence="4" id="KW-1185">Reference proteome</keyword>
<keyword evidence="1" id="KW-0472">Membrane</keyword>
<proteinExistence type="predicted"/>
<dbReference type="PROSITE" id="PS00409">
    <property type="entry name" value="PROKAR_NTER_METHYL"/>
    <property type="match status" value="1"/>
</dbReference>
<accession>A0A517T6L8</accession>
<dbReference type="SUPFAM" id="SSF54523">
    <property type="entry name" value="Pili subunits"/>
    <property type="match status" value="1"/>
</dbReference>
<dbReference type="NCBIfam" id="TIGR02532">
    <property type="entry name" value="IV_pilin_GFxxxE"/>
    <property type="match status" value="1"/>
</dbReference>
<dbReference type="InterPro" id="IPR011453">
    <property type="entry name" value="DUF1559"/>
</dbReference>
<keyword evidence="1" id="KW-1133">Transmembrane helix</keyword>
<feature type="domain" description="DUF1559" evidence="2">
    <location>
        <begin position="35"/>
        <end position="317"/>
    </location>
</feature>
<evidence type="ECO:0000259" key="2">
    <source>
        <dbReference type="Pfam" id="PF07596"/>
    </source>
</evidence>
<gene>
    <name evidence="3" type="ORF">V22_12410</name>
</gene>
<sequence length="335" mass="36630">MRNLHFQRRGFTLIELLVVIAIIAILIALLLPAVQQAREAARRSQCKNNLKQIVLGLHNYHDAHRTFPPGIVPNQLYGWPPQPPIPANIDFTGRGWGWSVHILPFIEQAQLFDQLNVNDGYVRDLDGTNPAHADILALHQTNIPTFRCPSDTAGPTTPRSVGDFGCEGACYRTIGNEQMGYSNYPGNFGSLNSVLMVNLGENNYLDPDTYNGIFASVSRIRMRDITDGTSNTFIVGEREIRNGGASWVGVNNSGADGNGQAGALMVLFTTHPNHPLNAPTTGSTNSDAQYASSKHIGGAQFALSDGSVHFINENIDSTIYRDLGDRRDGNVIDQF</sequence>
<dbReference type="PANTHER" id="PTHR30093:SF2">
    <property type="entry name" value="TYPE II SECRETION SYSTEM PROTEIN H"/>
    <property type="match status" value="1"/>
</dbReference>
<dbReference type="Proteomes" id="UP000319976">
    <property type="component" value="Chromosome"/>
</dbReference>
<dbReference type="PANTHER" id="PTHR30093">
    <property type="entry name" value="GENERAL SECRETION PATHWAY PROTEIN G"/>
    <property type="match status" value="1"/>
</dbReference>
<keyword evidence="1" id="KW-0812">Transmembrane</keyword>
<dbReference type="InterPro" id="IPR045584">
    <property type="entry name" value="Pilin-like"/>
</dbReference>
<dbReference type="Gene3D" id="3.30.700.10">
    <property type="entry name" value="Glycoprotein, Type 4 Pilin"/>
    <property type="match status" value="1"/>
</dbReference>
<dbReference type="InterPro" id="IPR012902">
    <property type="entry name" value="N_methyl_site"/>
</dbReference>
<dbReference type="Pfam" id="PF07596">
    <property type="entry name" value="SBP_bac_10"/>
    <property type="match status" value="1"/>
</dbReference>
<protein>
    <submittedName>
        <fullName evidence="3">Putative major pilin subunit</fullName>
    </submittedName>
</protein>
<feature type="transmembrane region" description="Helical" evidence="1">
    <location>
        <begin position="12"/>
        <end position="34"/>
    </location>
</feature>
<dbReference type="KEGG" id="chya:V22_12410"/>
<dbReference type="RefSeq" id="WP_145260825.1">
    <property type="nucleotide sequence ID" value="NZ_CP036316.1"/>
</dbReference>
<evidence type="ECO:0000256" key="1">
    <source>
        <dbReference type="SAM" id="Phobius"/>
    </source>
</evidence>
<reference evidence="3 4" key="1">
    <citation type="submission" date="2019-02" db="EMBL/GenBank/DDBJ databases">
        <title>Deep-cultivation of Planctomycetes and their phenomic and genomic characterization uncovers novel biology.</title>
        <authorList>
            <person name="Wiegand S."/>
            <person name="Jogler M."/>
            <person name="Boedeker C."/>
            <person name="Pinto D."/>
            <person name="Vollmers J."/>
            <person name="Rivas-Marin E."/>
            <person name="Kohn T."/>
            <person name="Peeters S.H."/>
            <person name="Heuer A."/>
            <person name="Rast P."/>
            <person name="Oberbeckmann S."/>
            <person name="Bunk B."/>
            <person name="Jeske O."/>
            <person name="Meyerdierks A."/>
            <person name="Storesund J.E."/>
            <person name="Kallscheuer N."/>
            <person name="Luecker S."/>
            <person name="Lage O.M."/>
            <person name="Pohl T."/>
            <person name="Merkel B.J."/>
            <person name="Hornburger P."/>
            <person name="Mueller R.-W."/>
            <person name="Bruemmer F."/>
            <person name="Labrenz M."/>
            <person name="Spormann A.M."/>
            <person name="Op den Camp H."/>
            <person name="Overmann J."/>
            <person name="Amann R."/>
            <person name="Jetten M.S.M."/>
            <person name="Mascher T."/>
            <person name="Medema M.H."/>
            <person name="Devos D.P."/>
            <person name="Kaster A.-K."/>
            <person name="Ovreas L."/>
            <person name="Rohde M."/>
            <person name="Galperin M.Y."/>
            <person name="Jogler C."/>
        </authorList>
    </citation>
    <scope>NUCLEOTIDE SEQUENCE [LARGE SCALE GENOMIC DNA]</scope>
    <source>
        <strain evidence="3 4">V22</strain>
    </source>
</reference>
<dbReference type="OrthoDB" id="210622at2"/>
<dbReference type="InterPro" id="IPR027558">
    <property type="entry name" value="Pre_pil_HX9DG_C"/>
</dbReference>
<organism evidence="3 4">
    <name type="scientific">Calycomorphotria hydatis</name>
    <dbReference type="NCBI Taxonomy" id="2528027"/>
    <lineage>
        <taxon>Bacteria</taxon>
        <taxon>Pseudomonadati</taxon>
        <taxon>Planctomycetota</taxon>
        <taxon>Planctomycetia</taxon>
        <taxon>Planctomycetales</taxon>
        <taxon>Planctomycetaceae</taxon>
        <taxon>Calycomorphotria</taxon>
    </lineage>
</organism>
<dbReference type="AlphaFoldDB" id="A0A517T6L8"/>
<name>A0A517T6L8_9PLAN</name>
<dbReference type="Pfam" id="PF07963">
    <property type="entry name" value="N_methyl"/>
    <property type="match status" value="1"/>
</dbReference>
<dbReference type="NCBIfam" id="TIGR04294">
    <property type="entry name" value="pre_pil_HX9DG"/>
    <property type="match status" value="1"/>
</dbReference>
<evidence type="ECO:0000313" key="3">
    <source>
        <dbReference type="EMBL" id="QDT64011.1"/>
    </source>
</evidence>
<evidence type="ECO:0000313" key="4">
    <source>
        <dbReference type="Proteomes" id="UP000319976"/>
    </source>
</evidence>